<dbReference type="Proteomes" id="UP000238375">
    <property type="component" value="Unassembled WGS sequence"/>
</dbReference>
<dbReference type="EMBL" id="PVTE01000001">
    <property type="protein sequence ID" value="PRY47264.1"/>
    <property type="molecule type" value="Genomic_DNA"/>
</dbReference>
<name>A0A2T0TNG6_9BACT</name>
<dbReference type="Gene3D" id="1.10.575.10">
    <property type="entry name" value="P1 Nuclease"/>
    <property type="match status" value="1"/>
</dbReference>
<accession>A0A2T0TNG6</accession>
<dbReference type="SUPFAM" id="SSF48537">
    <property type="entry name" value="Phospholipase C/P1 nuclease"/>
    <property type="match status" value="1"/>
</dbReference>
<keyword evidence="4" id="KW-0378">Hydrolase</keyword>
<evidence type="ECO:0000256" key="6">
    <source>
        <dbReference type="ARBA" id="ARBA00023180"/>
    </source>
</evidence>
<dbReference type="GO" id="GO:0004519">
    <property type="term" value="F:endonuclease activity"/>
    <property type="evidence" value="ECO:0007669"/>
    <property type="project" value="UniProtKB-KW"/>
</dbReference>
<proteinExistence type="predicted"/>
<dbReference type="InterPro" id="IPR008947">
    <property type="entry name" value="PLipase_C/P1_nuclease_dom_sf"/>
</dbReference>
<evidence type="ECO:0000256" key="2">
    <source>
        <dbReference type="ARBA" id="ARBA00022723"/>
    </source>
</evidence>
<dbReference type="RefSeq" id="WP_245882172.1">
    <property type="nucleotide sequence ID" value="NZ_PVTE01000001.1"/>
</dbReference>
<evidence type="ECO:0000256" key="1">
    <source>
        <dbReference type="ARBA" id="ARBA00022722"/>
    </source>
</evidence>
<dbReference type="PANTHER" id="PTHR33146">
    <property type="entry name" value="ENDONUCLEASE 4"/>
    <property type="match status" value="1"/>
</dbReference>
<evidence type="ECO:0000313" key="8">
    <source>
        <dbReference type="EMBL" id="PRY47264.1"/>
    </source>
</evidence>
<evidence type="ECO:0000256" key="5">
    <source>
        <dbReference type="ARBA" id="ARBA00023157"/>
    </source>
</evidence>
<dbReference type="CDD" id="cd11010">
    <property type="entry name" value="S1-P1_nuclease"/>
    <property type="match status" value="1"/>
</dbReference>
<protein>
    <submittedName>
        <fullName evidence="8">S1/P1 nuclease</fullName>
    </submittedName>
</protein>
<keyword evidence="9" id="KW-1185">Reference proteome</keyword>
<organism evidence="8 9">
    <name type="scientific">Spirosoma oryzae</name>
    <dbReference type="NCBI Taxonomy" id="1469603"/>
    <lineage>
        <taxon>Bacteria</taxon>
        <taxon>Pseudomonadati</taxon>
        <taxon>Bacteroidota</taxon>
        <taxon>Cytophagia</taxon>
        <taxon>Cytophagales</taxon>
        <taxon>Cytophagaceae</taxon>
        <taxon>Spirosoma</taxon>
    </lineage>
</organism>
<dbReference type="PANTHER" id="PTHR33146:SF10">
    <property type="entry name" value="STRAND-SPECIFIC NUCLEASE, PUTATIVE-RELATED"/>
    <property type="match status" value="1"/>
</dbReference>
<keyword evidence="5" id="KW-1015">Disulfide bond</keyword>
<keyword evidence="1" id="KW-0540">Nuclease</keyword>
<dbReference type="Pfam" id="PF02265">
    <property type="entry name" value="S1-P1_nuclease"/>
    <property type="match status" value="1"/>
</dbReference>
<dbReference type="AlphaFoldDB" id="A0A2T0TNG6"/>
<evidence type="ECO:0000313" key="9">
    <source>
        <dbReference type="Proteomes" id="UP000238375"/>
    </source>
</evidence>
<dbReference type="InterPro" id="IPR003154">
    <property type="entry name" value="S1/P1nuclease"/>
</dbReference>
<keyword evidence="7" id="KW-0732">Signal</keyword>
<comment type="caution">
    <text evidence="8">The sequence shown here is derived from an EMBL/GenBank/DDBJ whole genome shotgun (WGS) entry which is preliminary data.</text>
</comment>
<dbReference type="GO" id="GO:0016788">
    <property type="term" value="F:hydrolase activity, acting on ester bonds"/>
    <property type="evidence" value="ECO:0007669"/>
    <property type="project" value="InterPro"/>
</dbReference>
<dbReference type="GO" id="GO:0046872">
    <property type="term" value="F:metal ion binding"/>
    <property type="evidence" value="ECO:0007669"/>
    <property type="project" value="UniProtKB-KW"/>
</dbReference>
<dbReference type="GO" id="GO:0003676">
    <property type="term" value="F:nucleic acid binding"/>
    <property type="evidence" value="ECO:0007669"/>
    <property type="project" value="InterPro"/>
</dbReference>
<feature type="signal peptide" evidence="7">
    <location>
        <begin position="1"/>
        <end position="23"/>
    </location>
</feature>
<evidence type="ECO:0000256" key="3">
    <source>
        <dbReference type="ARBA" id="ARBA00022759"/>
    </source>
</evidence>
<evidence type="ECO:0000256" key="7">
    <source>
        <dbReference type="SAM" id="SignalP"/>
    </source>
</evidence>
<reference evidence="8 9" key="1">
    <citation type="submission" date="2018-03" db="EMBL/GenBank/DDBJ databases">
        <title>Genomic Encyclopedia of Archaeal and Bacterial Type Strains, Phase II (KMG-II): from individual species to whole genera.</title>
        <authorList>
            <person name="Goeker M."/>
        </authorList>
    </citation>
    <scope>NUCLEOTIDE SEQUENCE [LARGE SCALE GENOMIC DNA]</scope>
    <source>
        <strain evidence="8 9">DSM 28354</strain>
    </source>
</reference>
<keyword evidence="3" id="KW-0255">Endonuclease</keyword>
<evidence type="ECO:0000256" key="4">
    <source>
        <dbReference type="ARBA" id="ARBA00022801"/>
    </source>
</evidence>
<gene>
    <name evidence="8" type="ORF">CLV58_101330</name>
</gene>
<sequence>MFFRQVTGWLCLTLALFSSNPSAYGWNKPTHMAIGAIAYHDLQSASPQTVDRVVTLLRQHPYYQRQWLPLMDSLQLPATQRDEYLFMLAARWPDDIRNRDPYHDKPNWHFINYIYAPKQGMARTDTTLATGETILQAYAQNRQILTSPAPDSAKAVALCWLFHLTGDVHMPLHTTALVDPQFPQGDKGGNLFRIKVMMSSPTSNLHSFWDGMLLHTDTYASVDSMAVGEQRDFTRKQLPQLGNPDVTAWSKESFQLAQDNAYRSNTLQPGTAQEGSLLPPDYVATVRPIAQRQVALAGYRLADELVTDLGS</sequence>
<dbReference type="GO" id="GO:0006308">
    <property type="term" value="P:DNA catabolic process"/>
    <property type="evidence" value="ECO:0007669"/>
    <property type="project" value="InterPro"/>
</dbReference>
<feature type="chain" id="PRO_5015616386" evidence="7">
    <location>
        <begin position="24"/>
        <end position="311"/>
    </location>
</feature>
<keyword evidence="2" id="KW-0479">Metal-binding</keyword>
<keyword evidence="6" id="KW-0325">Glycoprotein</keyword>